<dbReference type="Proteomes" id="UP000005240">
    <property type="component" value="Unassembled WGS sequence"/>
</dbReference>
<evidence type="ECO:0000313" key="5">
    <source>
        <dbReference type="Proteomes" id="UP000005240"/>
    </source>
</evidence>
<feature type="compositionally biased region" description="Polar residues" evidence="1">
    <location>
        <begin position="131"/>
        <end position="172"/>
    </location>
</feature>
<feature type="signal peptide" evidence="2">
    <location>
        <begin position="1"/>
        <end position="19"/>
    </location>
</feature>
<gene>
    <name evidence="3" type="ORF">PTTG_26551</name>
</gene>
<reference evidence="4 5" key="3">
    <citation type="journal article" date="2017" name="G3 (Bethesda)">
        <title>Comparative analysis highlights variable genome content of wheat rusts and divergence of the mating loci.</title>
        <authorList>
            <person name="Cuomo C.A."/>
            <person name="Bakkeren G."/>
            <person name="Khalil H.B."/>
            <person name="Panwar V."/>
            <person name="Joly D."/>
            <person name="Linning R."/>
            <person name="Sakthikumar S."/>
            <person name="Song X."/>
            <person name="Adiconis X."/>
            <person name="Fan L."/>
            <person name="Goldberg J.M."/>
            <person name="Levin J.Z."/>
            <person name="Young S."/>
            <person name="Zeng Q."/>
            <person name="Anikster Y."/>
            <person name="Bruce M."/>
            <person name="Wang M."/>
            <person name="Yin C."/>
            <person name="McCallum B."/>
            <person name="Szabo L.J."/>
            <person name="Hulbert S."/>
            <person name="Chen X."/>
            <person name="Fellers J.P."/>
        </authorList>
    </citation>
    <scope>NUCLEOTIDE SEQUENCE</scope>
    <source>
        <strain evidence="4">isolate 1-1 / race 1 (BBBD)</strain>
        <strain evidence="5">Isolate 1-1 / race 1 (BBBD)</strain>
    </source>
</reference>
<dbReference type="VEuPathDB" id="FungiDB:PTTG_26551"/>
<accession>A0A180GSY6</accession>
<keyword evidence="2" id="KW-0732">Signal</keyword>
<organism evidence="3">
    <name type="scientific">Puccinia triticina (isolate 1-1 / race 1 (BBBD))</name>
    <name type="common">Brown leaf rust fungus</name>
    <dbReference type="NCBI Taxonomy" id="630390"/>
    <lineage>
        <taxon>Eukaryota</taxon>
        <taxon>Fungi</taxon>
        <taxon>Dikarya</taxon>
        <taxon>Basidiomycota</taxon>
        <taxon>Pucciniomycotina</taxon>
        <taxon>Pucciniomycetes</taxon>
        <taxon>Pucciniales</taxon>
        <taxon>Pucciniaceae</taxon>
        <taxon>Puccinia</taxon>
    </lineage>
</organism>
<feature type="region of interest" description="Disordered" evidence="1">
    <location>
        <begin position="62"/>
        <end position="85"/>
    </location>
</feature>
<reference evidence="4" key="4">
    <citation type="submission" date="2025-05" db="UniProtKB">
        <authorList>
            <consortium name="EnsemblFungi"/>
        </authorList>
    </citation>
    <scope>IDENTIFICATION</scope>
    <source>
        <strain evidence="4">isolate 1-1 / race 1 (BBBD)</strain>
    </source>
</reference>
<reference evidence="3" key="1">
    <citation type="submission" date="2009-11" db="EMBL/GenBank/DDBJ databases">
        <authorList>
            <consortium name="The Broad Institute Genome Sequencing Platform"/>
            <person name="Ward D."/>
            <person name="Feldgarden M."/>
            <person name="Earl A."/>
            <person name="Young S.K."/>
            <person name="Zeng Q."/>
            <person name="Koehrsen M."/>
            <person name="Alvarado L."/>
            <person name="Berlin A."/>
            <person name="Bochicchio J."/>
            <person name="Borenstein D."/>
            <person name="Chapman S.B."/>
            <person name="Chen Z."/>
            <person name="Engels R."/>
            <person name="Freedman E."/>
            <person name="Gellesch M."/>
            <person name="Goldberg J."/>
            <person name="Griggs A."/>
            <person name="Gujja S."/>
            <person name="Heilman E."/>
            <person name="Heiman D."/>
            <person name="Hepburn T."/>
            <person name="Howarth C."/>
            <person name="Jen D."/>
            <person name="Larson L."/>
            <person name="Lewis B."/>
            <person name="Mehta T."/>
            <person name="Park D."/>
            <person name="Pearson M."/>
            <person name="Roberts A."/>
            <person name="Saif S."/>
            <person name="Shea T."/>
            <person name="Shenoy N."/>
            <person name="Sisk P."/>
            <person name="Stolte C."/>
            <person name="Sykes S."/>
            <person name="Thomson T."/>
            <person name="Walk T."/>
            <person name="White J."/>
            <person name="Yandava C."/>
            <person name="Izard J."/>
            <person name="Baranova O.V."/>
            <person name="Blanton J.M."/>
            <person name="Tanner A.C."/>
            <person name="Dewhirst F.E."/>
            <person name="Haas B."/>
            <person name="Nusbaum C."/>
            <person name="Birren B."/>
        </authorList>
    </citation>
    <scope>NUCLEOTIDE SEQUENCE [LARGE SCALE GENOMIC DNA]</scope>
    <source>
        <strain evidence="3">1-1 BBBD Race 1</strain>
    </source>
</reference>
<evidence type="ECO:0000256" key="1">
    <source>
        <dbReference type="SAM" id="MobiDB-lite"/>
    </source>
</evidence>
<feature type="chain" id="PRO_5008110253" evidence="2">
    <location>
        <begin position="20"/>
        <end position="172"/>
    </location>
</feature>
<feature type="region of interest" description="Disordered" evidence="1">
    <location>
        <begin position="129"/>
        <end position="172"/>
    </location>
</feature>
<dbReference type="AlphaFoldDB" id="A0A180GSY6"/>
<sequence>MNFLSTIVFLAVTFNVATAELFKCYNPHAQALCHVESGECRLPSLSMEQHMHRNFSIASFCTNPDQPDHTSRNNPDEPEPILARNDDPNKKLFYVVASPRGVTSKYAEFECLAGTHKCCPPNSVPSILAPVSTSDKSQGTVPKGSRSSLPRSPKSHVQNSVQQQNKYGINMK</sequence>
<evidence type="ECO:0000256" key="2">
    <source>
        <dbReference type="SAM" id="SignalP"/>
    </source>
</evidence>
<feature type="compositionally biased region" description="Basic and acidic residues" evidence="1">
    <location>
        <begin position="66"/>
        <end position="75"/>
    </location>
</feature>
<keyword evidence="5" id="KW-1185">Reference proteome</keyword>
<evidence type="ECO:0000313" key="4">
    <source>
        <dbReference type="EnsemblFungi" id="PTTG_26551-t43_1-p1"/>
    </source>
</evidence>
<evidence type="ECO:0000313" key="3">
    <source>
        <dbReference type="EMBL" id="OAV95671.1"/>
    </source>
</evidence>
<dbReference type="EnsemblFungi" id="PTTG_26551-t43_1">
    <property type="protein sequence ID" value="PTTG_26551-t43_1-p1"/>
    <property type="gene ID" value="PTTG_26551"/>
</dbReference>
<protein>
    <submittedName>
        <fullName evidence="3 4">Uncharacterized protein</fullName>
    </submittedName>
</protein>
<proteinExistence type="predicted"/>
<name>A0A180GSY6_PUCT1</name>
<dbReference type="EMBL" id="ADAS02000026">
    <property type="protein sequence ID" value="OAV95671.1"/>
    <property type="molecule type" value="Genomic_DNA"/>
</dbReference>
<reference evidence="3" key="2">
    <citation type="submission" date="2016-05" db="EMBL/GenBank/DDBJ databases">
        <title>Comparative analysis highlights variable genome content of wheat rusts and divergence of the mating loci.</title>
        <authorList>
            <person name="Cuomo C.A."/>
            <person name="Bakkeren G."/>
            <person name="Szabo L."/>
            <person name="Khalil H."/>
            <person name="Joly D."/>
            <person name="Goldberg J."/>
            <person name="Young S."/>
            <person name="Zeng Q."/>
            <person name="Fellers J."/>
        </authorList>
    </citation>
    <scope>NUCLEOTIDE SEQUENCE [LARGE SCALE GENOMIC DNA]</scope>
    <source>
        <strain evidence="3">1-1 BBBD Race 1</strain>
    </source>
</reference>